<reference evidence="2 3" key="1">
    <citation type="journal article" date="2017" name="Genome Biol.">
        <title>New reference genome sequences of hot pepper reveal the massive evolution of plant disease-resistance genes by retroduplication.</title>
        <authorList>
            <person name="Kim S."/>
            <person name="Park J."/>
            <person name="Yeom S.I."/>
            <person name="Kim Y.M."/>
            <person name="Seo E."/>
            <person name="Kim K.T."/>
            <person name="Kim M.S."/>
            <person name="Lee J.M."/>
            <person name="Cheong K."/>
            <person name="Shin H.S."/>
            <person name="Kim S.B."/>
            <person name="Han K."/>
            <person name="Lee J."/>
            <person name="Park M."/>
            <person name="Lee H.A."/>
            <person name="Lee H.Y."/>
            <person name="Lee Y."/>
            <person name="Oh S."/>
            <person name="Lee J.H."/>
            <person name="Choi E."/>
            <person name="Choi E."/>
            <person name="Lee S.E."/>
            <person name="Jeon J."/>
            <person name="Kim H."/>
            <person name="Choi G."/>
            <person name="Song H."/>
            <person name="Lee J."/>
            <person name="Lee S.C."/>
            <person name="Kwon J.K."/>
            <person name="Lee H.Y."/>
            <person name="Koo N."/>
            <person name="Hong Y."/>
            <person name="Kim R.W."/>
            <person name="Kang W.H."/>
            <person name="Huh J.H."/>
            <person name="Kang B.C."/>
            <person name="Yang T.J."/>
            <person name="Lee Y.H."/>
            <person name="Bennetzen J.L."/>
            <person name="Choi D."/>
        </authorList>
    </citation>
    <scope>NUCLEOTIDE SEQUENCE [LARGE SCALE GENOMIC DNA]</scope>
    <source>
        <strain evidence="3">cv. PBC81</strain>
    </source>
</reference>
<dbReference type="GO" id="GO:0071944">
    <property type="term" value="C:cell periphery"/>
    <property type="evidence" value="ECO:0007669"/>
    <property type="project" value="TreeGrafter"/>
</dbReference>
<dbReference type="PANTHER" id="PTHR33470:SF40">
    <property type="entry name" value="PROTEIN SEED AND ROOT HAIR PROTECTIVE PROTEIN"/>
    <property type="match status" value="1"/>
</dbReference>
<evidence type="ECO:0000256" key="1">
    <source>
        <dbReference type="ARBA" id="ARBA00022729"/>
    </source>
</evidence>
<proteinExistence type="predicted"/>
<protein>
    <submittedName>
        <fullName evidence="2">Uncharacterized protein</fullName>
    </submittedName>
</protein>
<dbReference type="Pfam" id="PF01190">
    <property type="entry name" value="Pollen_Ole_e_1"/>
    <property type="match status" value="1"/>
</dbReference>
<dbReference type="EMBL" id="MLFT02000009">
    <property type="protein sequence ID" value="PHT38745.1"/>
    <property type="molecule type" value="Genomic_DNA"/>
</dbReference>
<keyword evidence="3" id="KW-1185">Reference proteome</keyword>
<dbReference type="STRING" id="33114.A0A2G2W0I6"/>
<reference evidence="3" key="2">
    <citation type="journal article" date="2017" name="J. Anim. Genet.">
        <title>Multiple reference genome sequences of hot pepper reveal the massive evolution of plant disease resistance genes by retroduplication.</title>
        <authorList>
            <person name="Kim S."/>
            <person name="Park J."/>
            <person name="Yeom S.-I."/>
            <person name="Kim Y.-M."/>
            <person name="Seo E."/>
            <person name="Kim K.-T."/>
            <person name="Kim M.-S."/>
            <person name="Lee J.M."/>
            <person name="Cheong K."/>
            <person name="Shin H.-S."/>
            <person name="Kim S.-B."/>
            <person name="Han K."/>
            <person name="Lee J."/>
            <person name="Park M."/>
            <person name="Lee H.-A."/>
            <person name="Lee H.-Y."/>
            <person name="Lee Y."/>
            <person name="Oh S."/>
            <person name="Lee J.H."/>
            <person name="Choi E."/>
            <person name="Choi E."/>
            <person name="Lee S.E."/>
            <person name="Jeon J."/>
            <person name="Kim H."/>
            <person name="Choi G."/>
            <person name="Song H."/>
            <person name="Lee J."/>
            <person name="Lee S.-C."/>
            <person name="Kwon J.-K."/>
            <person name="Lee H.-Y."/>
            <person name="Koo N."/>
            <person name="Hong Y."/>
            <person name="Kim R.W."/>
            <person name="Kang W.-H."/>
            <person name="Huh J.H."/>
            <person name="Kang B.-C."/>
            <person name="Yang T.-J."/>
            <person name="Lee Y.-H."/>
            <person name="Bennetzen J.L."/>
            <person name="Choi D."/>
        </authorList>
    </citation>
    <scope>NUCLEOTIDE SEQUENCE [LARGE SCALE GENOMIC DNA]</scope>
    <source>
        <strain evidence="3">cv. PBC81</strain>
    </source>
</reference>
<dbReference type="PANTHER" id="PTHR33470">
    <property type="entry name" value="OS01G0164075 PROTEIN"/>
    <property type="match status" value="1"/>
</dbReference>
<dbReference type="OrthoDB" id="1847243at2759"/>
<sequence length="227" mass="25224">MSTMRSHVQFSGETNTRCFLPICSSLGGQNYLVPVAGGRWQVSREFNRVATIASASSNYGYGNNAPKPYNNDVPTKGPLVPPANIIAVQGMIYCKSGYKSFPLKGAVARITCLGREKNGYETAPFSFSSYQSNAKGYYYAVFSLNELKGYDHSYKITQCKAFLESSSLEECNIPTDENKGKTGALLTSYRLLNEYGKKKTLLYSVAPFVYTSDDEDYTKSNYKREGY</sequence>
<dbReference type="Proteomes" id="UP000224567">
    <property type="component" value="Unassembled WGS sequence"/>
</dbReference>
<evidence type="ECO:0000313" key="3">
    <source>
        <dbReference type="Proteomes" id="UP000224567"/>
    </source>
</evidence>
<evidence type="ECO:0000313" key="2">
    <source>
        <dbReference type="EMBL" id="PHT38745.1"/>
    </source>
</evidence>
<dbReference type="AlphaFoldDB" id="A0A2G2W0I6"/>
<accession>A0A2G2W0I6</accession>
<name>A0A2G2W0I6_CAPBA</name>
<organism evidence="2 3">
    <name type="scientific">Capsicum baccatum</name>
    <name type="common">Peruvian pepper</name>
    <dbReference type="NCBI Taxonomy" id="33114"/>
    <lineage>
        <taxon>Eukaryota</taxon>
        <taxon>Viridiplantae</taxon>
        <taxon>Streptophyta</taxon>
        <taxon>Embryophyta</taxon>
        <taxon>Tracheophyta</taxon>
        <taxon>Spermatophyta</taxon>
        <taxon>Magnoliopsida</taxon>
        <taxon>eudicotyledons</taxon>
        <taxon>Gunneridae</taxon>
        <taxon>Pentapetalae</taxon>
        <taxon>asterids</taxon>
        <taxon>lamiids</taxon>
        <taxon>Solanales</taxon>
        <taxon>Solanaceae</taxon>
        <taxon>Solanoideae</taxon>
        <taxon>Capsiceae</taxon>
        <taxon>Capsicum</taxon>
    </lineage>
</organism>
<keyword evidence="1" id="KW-0732">Signal</keyword>
<gene>
    <name evidence="2" type="ORF">CQW23_22318</name>
</gene>
<comment type="caution">
    <text evidence="2">The sequence shown here is derived from an EMBL/GenBank/DDBJ whole genome shotgun (WGS) entry which is preliminary data.</text>
</comment>